<keyword evidence="3" id="KW-1185">Reference proteome</keyword>
<proteinExistence type="predicted"/>
<evidence type="ECO:0000313" key="3">
    <source>
        <dbReference type="Proteomes" id="UP000000724"/>
    </source>
</evidence>
<evidence type="ECO:0000313" key="2">
    <source>
        <dbReference type="EMBL" id="CAP93224.1"/>
    </source>
</evidence>
<feature type="compositionally biased region" description="Acidic residues" evidence="1">
    <location>
        <begin position="18"/>
        <end position="28"/>
    </location>
</feature>
<dbReference type="EMBL" id="AM920431">
    <property type="protein sequence ID" value="CAP93224.1"/>
    <property type="molecule type" value="Genomic_DNA"/>
</dbReference>
<gene>
    <name evidence="2" type="ORF">Pc16g05540</name>
    <name evidence="2" type="ORF">PCH_Pc16g05540</name>
</gene>
<dbReference type="AlphaFoldDB" id="B6H891"/>
<dbReference type="VEuPathDB" id="FungiDB:PCH_Pc16g05540"/>
<dbReference type="HOGENOM" id="CLU_1360827_0_0_1"/>
<dbReference type="OrthoDB" id="4326874at2759"/>
<sequence>MPKPSRLQDLKIPINTDENWDADDEDCGSDTTLDSFDSVPLSLALGSKDDGKGPFDKSLFHFSVNREETNLLGAPGTDLEWTATFEQWRPQWNKIQVQAKRFGYTQFSSEIAPAPVDLALVRFVGFGHDQEHREFEIEQEGQDSIADCQDIWTLWRYIIETPANQIREFHVCLRDTARLVGLQ</sequence>
<name>B6H891_PENRW</name>
<accession>B6H891</accession>
<dbReference type="Proteomes" id="UP000000724">
    <property type="component" value="Contig Pc00c16"/>
</dbReference>
<protein>
    <submittedName>
        <fullName evidence="2">Uncharacterized protein</fullName>
    </submittedName>
</protein>
<feature type="region of interest" description="Disordered" evidence="1">
    <location>
        <begin position="1"/>
        <end position="31"/>
    </location>
</feature>
<reference evidence="2 3" key="1">
    <citation type="journal article" date="2008" name="Nat. Biotechnol.">
        <title>Genome sequencing and analysis of the filamentous fungus Penicillium chrysogenum.</title>
        <authorList>
            <person name="van den Berg M.A."/>
            <person name="Albang R."/>
            <person name="Albermann K."/>
            <person name="Badger J.H."/>
            <person name="Daran J.-M."/>
            <person name="Driessen A.J.M."/>
            <person name="Garcia-Estrada C."/>
            <person name="Fedorova N.D."/>
            <person name="Harris D.M."/>
            <person name="Heijne W.H.M."/>
            <person name="Joardar V.S."/>
            <person name="Kiel J.A.K.W."/>
            <person name="Kovalchuk A."/>
            <person name="Martin J.F."/>
            <person name="Nierman W.C."/>
            <person name="Nijland J.G."/>
            <person name="Pronk J.T."/>
            <person name="Roubos J.A."/>
            <person name="van der Klei I.J."/>
            <person name="van Peij N.N.M.E."/>
            <person name="Veenhuis M."/>
            <person name="von Doehren H."/>
            <person name="Wagner C."/>
            <person name="Wortman J.R."/>
            <person name="Bovenberg R.A.L."/>
        </authorList>
    </citation>
    <scope>NUCLEOTIDE SEQUENCE [LARGE SCALE GENOMIC DNA]</scope>
    <source>
        <strain evidence="3">ATCC 28089 / DSM 1075 / NRRL 1951 / Wisconsin 54-1255</strain>
    </source>
</reference>
<evidence type="ECO:0000256" key="1">
    <source>
        <dbReference type="SAM" id="MobiDB-lite"/>
    </source>
</evidence>
<organism evidence="2 3">
    <name type="scientific">Penicillium rubens (strain ATCC 28089 / DSM 1075 / NRRL 1951 / Wisconsin 54-1255)</name>
    <name type="common">Penicillium chrysogenum</name>
    <dbReference type="NCBI Taxonomy" id="500485"/>
    <lineage>
        <taxon>Eukaryota</taxon>
        <taxon>Fungi</taxon>
        <taxon>Dikarya</taxon>
        <taxon>Ascomycota</taxon>
        <taxon>Pezizomycotina</taxon>
        <taxon>Eurotiomycetes</taxon>
        <taxon>Eurotiomycetidae</taxon>
        <taxon>Eurotiales</taxon>
        <taxon>Aspergillaceae</taxon>
        <taxon>Penicillium</taxon>
        <taxon>Penicillium chrysogenum species complex</taxon>
    </lineage>
</organism>
<dbReference type="OMA" id="DIWTLWR"/>